<keyword evidence="3" id="KW-0736">Signalosome</keyword>
<accession>A0A6G1Q8D4</accession>
<evidence type="ECO:0000256" key="2">
    <source>
        <dbReference type="ARBA" id="ARBA00014874"/>
    </source>
</evidence>
<reference evidence="5" key="2">
    <citation type="submission" date="2019-02" db="EMBL/GenBank/DDBJ databases">
        <title>Opniocepnalus argus Var Kimnra genome.</title>
        <authorList>
            <person name="Zhou C."/>
            <person name="Xiao S."/>
        </authorList>
    </citation>
    <scope>NUCLEOTIDE SEQUENCE [LARGE SCALE GENOMIC DNA]</scope>
</reference>
<dbReference type="EMBL" id="CM015725">
    <property type="protein sequence ID" value="KAF3698782.1"/>
    <property type="molecule type" value="Genomic_DNA"/>
</dbReference>
<dbReference type="Pfam" id="PF15004">
    <property type="entry name" value="MYEOV2"/>
    <property type="match status" value="1"/>
</dbReference>
<dbReference type="AlphaFoldDB" id="A0A6G1Q8D4"/>
<organism evidence="4 5">
    <name type="scientific">Channa argus</name>
    <name type="common">Northern snakehead</name>
    <name type="synonym">Ophicephalus argus</name>
    <dbReference type="NCBI Taxonomy" id="215402"/>
    <lineage>
        <taxon>Eukaryota</taxon>
        <taxon>Metazoa</taxon>
        <taxon>Chordata</taxon>
        <taxon>Craniata</taxon>
        <taxon>Vertebrata</taxon>
        <taxon>Euteleostomi</taxon>
        <taxon>Actinopterygii</taxon>
        <taxon>Neopterygii</taxon>
        <taxon>Teleostei</taxon>
        <taxon>Neoteleostei</taxon>
        <taxon>Acanthomorphata</taxon>
        <taxon>Anabantaria</taxon>
        <taxon>Anabantiformes</taxon>
        <taxon>Channoidei</taxon>
        <taxon>Channidae</taxon>
        <taxon>Channa</taxon>
    </lineage>
</organism>
<dbReference type="PANTHER" id="PTHR28562">
    <property type="entry name" value="COP9 SIGNALOSOME COMPLEX SUBUNIT 9"/>
    <property type="match status" value="1"/>
</dbReference>
<keyword evidence="5" id="KW-1185">Reference proteome</keyword>
<evidence type="ECO:0000313" key="4">
    <source>
        <dbReference type="EMBL" id="KAF3698782.1"/>
    </source>
</evidence>
<dbReference type="GO" id="GO:0008180">
    <property type="term" value="C:COP9 signalosome"/>
    <property type="evidence" value="ECO:0007669"/>
    <property type="project" value="UniProtKB-KW"/>
</dbReference>
<dbReference type="InterPro" id="IPR029391">
    <property type="entry name" value="CSN9_metazoa"/>
</dbReference>
<comment type="similarity">
    <text evidence="1">Belongs to the CSN9 family.</text>
</comment>
<reference evidence="4 5" key="1">
    <citation type="submission" date="2019-02" db="EMBL/GenBank/DDBJ databases">
        <title>Opniocepnalus argus genome.</title>
        <authorList>
            <person name="Zhou C."/>
            <person name="Xiao S."/>
        </authorList>
    </citation>
    <scope>NUCLEOTIDE SEQUENCE [LARGE SCALE GENOMIC DNA]</scope>
    <source>
        <strain evidence="4">OARG1902GOOAL</strain>
        <tissue evidence="4">Muscle</tissue>
    </source>
</reference>
<dbReference type="Proteomes" id="UP000503349">
    <property type="component" value="Chromosome 14"/>
</dbReference>
<evidence type="ECO:0000256" key="1">
    <source>
        <dbReference type="ARBA" id="ARBA00009162"/>
    </source>
</evidence>
<evidence type="ECO:0000313" key="5">
    <source>
        <dbReference type="Proteomes" id="UP000503349"/>
    </source>
</evidence>
<gene>
    <name evidence="4" type="ORF">EXN66_Car014469</name>
</gene>
<name>A0A6G1Q8D4_CHAAH</name>
<protein>
    <recommendedName>
        <fullName evidence="2">COP9 signalosome complex subunit 9</fullName>
    </recommendedName>
</protein>
<sequence>MKRKYKHSYFSALLFYELSFMNATLRLKLVVERRSLCAGGSTGLLMDLAANEKAVHADFFNVQNVKTYPLHSEEHLQQTMAHSGRPSLSLIHTGFLLAVVLLPEFLGAVPVELHKEEEVSDDVNAEDMSNLKTRSRRNVPVLALPQFTRVPDFWGWYKYFIESHNQEGVEDLDRLYMAYLQNNHRSEESPTFNHYLSHLSEIYKKCADSDDADCISEFTSKPKASVVMPAHIKSASVTLCNPYLDPYCLYPLVPKATVKEPEPAPDPANVPAPILTPLLPAPLKSSTGFYYYAPVLEPFLSTEQRAELLRICKPDDVECLQYHLRAAYGYRPSAVPAPSYAALKCDPSDPYCMPLLVQKAPTGFYHLLSPNCDPAVDPLCVTSVAAPAPLAAAESPKEQQCNPLFDTGCNPLTATKMSSLTKPVLEFAPRDEPAPPAAPLLCDPRYNPYCILAVAAALKKPPPPLPEHQVRYKLGVRGKTKEGYDCFVHYDKDCFPVNSGSEAKADIKAPAKPFCHPFDPNCGKFASPASAEATKSGKDGIILPDPDCDPEYDYNCRLRRAERAATEKEAADEPAREAPAPQSAVPRFEDFLTVSFKSNLALKNTDLSRHSLSSIRYSSGKPGDARCLSALTHIKTNDMGERRVKDSYVIKACEDPRQTQSPMELSGIDHITDGKLHTETVLSICFEASAASQYEFLIAATSLPLGSSLRRSDSLHLFDPNTRTLPCVYAEHTFVEGNHLRGVLAPTGRTIPVVVSYVVACFTVRLKKT</sequence>
<evidence type="ECO:0000256" key="3">
    <source>
        <dbReference type="ARBA" id="ARBA00022790"/>
    </source>
</evidence>
<proteinExistence type="inferred from homology"/>